<keyword evidence="1" id="KW-0472">Membrane</keyword>
<organism evidence="2 3">
    <name type="scientific">Gossypium arboreum</name>
    <name type="common">Tree cotton</name>
    <name type="synonym">Gossypium nanking</name>
    <dbReference type="NCBI Taxonomy" id="29729"/>
    <lineage>
        <taxon>Eukaryota</taxon>
        <taxon>Viridiplantae</taxon>
        <taxon>Streptophyta</taxon>
        <taxon>Embryophyta</taxon>
        <taxon>Tracheophyta</taxon>
        <taxon>Spermatophyta</taxon>
        <taxon>Magnoliopsida</taxon>
        <taxon>eudicotyledons</taxon>
        <taxon>Gunneridae</taxon>
        <taxon>Pentapetalae</taxon>
        <taxon>rosids</taxon>
        <taxon>malvids</taxon>
        <taxon>Malvales</taxon>
        <taxon>Malvaceae</taxon>
        <taxon>Malvoideae</taxon>
        <taxon>Gossypium</taxon>
    </lineage>
</organism>
<comment type="caution">
    <text evidence="2">The sequence shown here is derived from an EMBL/GenBank/DDBJ whole genome shotgun (WGS) entry which is preliminary data.</text>
</comment>
<feature type="transmembrane region" description="Helical" evidence="1">
    <location>
        <begin position="60"/>
        <end position="81"/>
    </location>
</feature>
<keyword evidence="3" id="KW-1185">Reference proteome</keyword>
<dbReference type="EMBL" id="JARKNE010000004">
    <property type="protein sequence ID" value="KAK5836925.1"/>
    <property type="molecule type" value="Genomic_DNA"/>
</dbReference>
<proteinExistence type="predicted"/>
<accession>A0ABR0QC97</accession>
<protein>
    <submittedName>
        <fullName evidence="2">Uncharacterized protein</fullName>
    </submittedName>
</protein>
<evidence type="ECO:0000313" key="2">
    <source>
        <dbReference type="EMBL" id="KAK5836925.1"/>
    </source>
</evidence>
<dbReference type="Proteomes" id="UP001358586">
    <property type="component" value="Chromosome 4"/>
</dbReference>
<gene>
    <name evidence="2" type="ORF">PVK06_012731</name>
</gene>
<evidence type="ECO:0000256" key="1">
    <source>
        <dbReference type="SAM" id="Phobius"/>
    </source>
</evidence>
<sequence length="104" mass="12112">MFLNLKVSSLYLTISRASSTPSQKKKLRKAKSITTWIKFLDLVIMFLEVHLFIFLRFKSFFSFSLLSFSCLIFCHFGLCFLDRLVSKTTEIAVKKTFSMCRTGM</sequence>
<reference evidence="2 3" key="1">
    <citation type="submission" date="2023-03" db="EMBL/GenBank/DDBJ databases">
        <title>WGS of Gossypium arboreum.</title>
        <authorList>
            <person name="Yu D."/>
        </authorList>
    </citation>
    <scope>NUCLEOTIDE SEQUENCE [LARGE SCALE GENOMIC DNA]</scope>
    <source>
        <tissue evidence="2">Leaf</tissue>
    </source>
</reference>
<keyword evidence="1" id="KW-1133">Transmembrane helix</keyword>
<evidence type="ECO:0000313" key="3">
    <source>
        <dbReference type="Proteomes" id="UP001358586"/>
    </source>
</evidence>
<keyword evidence="1" id="KW-0812">Transmembrane</keyword>
<feature type="transmembrane region" description="Helical" evidence="1">
    <location>
        <begin position="33"/>
        <end position="54"/>
    </location>
</feature>
<name>A0ABR0QC97_GOSAR</name>